<dbReference type="GO" id="GO:0016906">
    <property type="term" value="F:sterol 3-beta-glucosyltransferase activity"/>
    <property type="evidence" value="ECO:0007669"/>
    <property type="project" value="UniProtKB-ARBA"/>
</dbReference>
<feature type="region of interest" description="Disordered" evidence="2">
    <location>
        <begin position="1"/>
        <end position="58"/>
    </location>
</feature>
<dbReference type="PANTHER" id="PTHR48050:SF13">
    <property type="entry name" value="STEROL 3-BETA-GLUCOSYLTRANSFERASE UGT80A2"/>
    <property type="match status" value="1"/>
</dbReference>
<feature type="domain" description="Erythromycin biosynthesis protein CIII-like C-terminal" evidence="4">
    <location>
        <begin position="412"/>
        <end position="512"/>
    </location>
</feature>
<dbReference type="Proteomes" id="UP000054248">
    <property type="component" value="Unassembled WGS sequence"/>
</dbReference>
<dbReference type="InterPro" id="IPR010610">
    <property type="entry name" value="EryCIII-like_C"/>
</dbReference>
<proteinExistence type="predicted"/>
<dbReference type="GO" id="GO:0005975">
    <property type="term" value="P:carbohydrate metabolic process"/>
    <property type="evidence" value="ECO:0007669"/>
    <property type="project" value="InterPro"/>
</dbReference>
<dbReference type="Gene3D" id="3.40.50.2000">
    <property type="entry name" value="Glycogen Phosphorylase B"/>
    <property type="match status" value="2"/>
</dbReference>
<reference evidence="5 6" key="1">
    <citation type="submission" date="2014-04" db="EMBL/GenBank/DDBJ databases">
        <authorList>
            <consortium name="DOE Joint Genome Institute"/>
            <person name="Kuo A."/>
            <person name="Girlanda M."/>
            <person name="Perotto S."/>
            <person name="Kohler A."/>
            <person name="Nagy L.G."/>
            <person name="Floudas D."/>
            <person name="Copeland A."/>
            <person name="Barry K.W."/>
            <person name="Cichocki N."/>
            <person name="Veneault-Fourrey C."/>
            <person name="LaButti K."/>
            <person name="Lindquist E.A."/>
            <person name="Lipzen A."/>
            <person name="Lundell T."/>
            <person name="Morin E."/>
            <person name="Murat C."/>
            <person name="Sun H."/>
            <person name="Tunlid A."/>
            <person name="Henrissat B."/>
            <person name="Grigoriev I.V."/>
            <person name="Hibbett D.S."/>
            <person name="Martin F."/>
            <person name="Nordberg H.P."/>
            <person name="Cantor M.N."/>
            <person name="Hua S.X."/>
        </authorList>
    </citation>
    <scope>NUCLEOTIDE SEQUENCE [LARGE SCALE GENOMIC DNA]</scope>
    <source>
        <strain evidence="5 6">MUT 4182</strain>
    </source>
</reference>
<evidence type="ECO:0000313" key="6">
    <source>
        <dbReference type="Proteomes" id="UP000054248"/>
    </source>
</evidence>
<protein>
    <submittedName>
        <fullName evidence="5">Glycosyltransferase family 1 protein</fullName>
    </submittedName>
</protein>
<organism evidence="5 6">
    <name type="scientific">Tulasnella calospora MUT 4182</name>
    <dbReference type="NCBI Taxonomy" id="1051891"/>
    <lineage>
        <taxon>Eukaryota</taxon>
        <taxon>Fungi</taxon>
        <taxon>Dikarya</taxon>
        <taxon>Basidiomycota</taxon>
        <taxon>Agaricomycotina</taxon>
        <taxon>Agaricomycetes</taxon>
        <taxon>Cantharellales</taxon>
        <taxon>Tulasnellaceae</taxon>
        <taxon>Tulasnella</taxon>
    </lineage>
</organism>
<dbReference type="CDD" id="cd03784">
    <property type="entry name" value="GT1_Gtf-like"/>
    <property type="match status" value="1"/>
</dbReference>
<dbReference type="EMBL" id="KN823102">
    <property type="protein sequence ID" value="KIO22728.1"/>
    <property type="molecule type" value="Genomic_DNA"/>
</dbReference>
<dbReference type="FunFam" id="3.40.50.2000:FF:000009">
    <property type="entry name" value="Sterol 3-beta-glucosyltransferase UGT80A2"/>
    <property type="match status" value="1"/>
</dbReference>
<evidence type="ECO:0000259" key="3">
    <source>
        <dbReference type="Pfam" id="PF03033"/>
    </source>
</evidence>
<evidence type="ECO:0000313" key="5">
    <source>
        <dbReference type="EMBL" id="KIO22728.1"/>
    </source>
</evidence>
<feature type="compositionally biased region" description="Low complexity" evidence="2">
    <location>
        <begin position="37"/>
        <end position="58"/>
    </location>
</feature>
<dbReference type="AlphaFoldDB" id="A0A0C3KMY0"/>
<dbReference type="InterPro" id="IPR002213">
    <property type="entry name" value="UDP_glucos_trans"/>
</dbReference>
<reference evidence="6" key="2">
    <citation type="submission" date="2015-01" db="EMBL/GenBank/DDBJ databases">
        <title>Evolutionary Origins and Diversification of the Mycorrhizal Mutualists.</title>
        <authorList>
            <consortium name="DOE Joint Genome Institute"/>
            <consortium name="Mycorrhizal Genomics Consortium"/>
            <person name="Kohler A."/>
            <person name="Kuo A."/>
            <person name="Nagy L.G."/>
            <person name="Floudas D."/>
            <person name="Copeland A."/>
            <person name="Barry K.W."/>
            <person name="Cichocki N."/>
            <person name="Veneault-Fourrey C."/>
            <person name="LaButti K."/>
            <person name="Lindquist E.A."/>
            <person name="Lipzen A."/>
            <person name="Lundell T."/>
            <person name="Morin E."/>
            <person name="Murat C."/>
            <person name="Riley R."/>
            <person name="Ohm R."/>
            <person name="Sun H."/>
            <person name="Tunlid A."/>
            <person name="Henrissat B."/>
            <person name="Grigoriev I.V."/>
            <person name="Hibbett D.S."/>
            <person name="Martin F."/>
        </authorList>
    </citation>
    <scope>NUCLEOTIDE SEQUENCE [LARGE SCALE GENOMIC DNA]</scope>
    <source>
        <strain evidence="6">MUT 4182</strain>
    </source>
</reference>
<dbReference type="HOGENOM" id="CLU_000537_1_1_1"/>
<dbReference type="OrthoDB" id="5835829at2759"/>
<dbReference type="InterPro" id="IPR004276">
    <property type="entry name" value="GlycoTrans_28_N"/>
</dbReference>
<dbReference type="Pfam" id="PF06722">
    <property type="entry name" value="EryCIII-like_C"/>
    <property type="match status" value="1"/>
</dbReference>
<keyword evidence="1 5" id="KW-0808">Transferase</keyword>
<dbReference type="STRING" id="1051891.A0A0C3KMY0"/>
<dbReference type="PANTHER" id="PTHR48050">
    <property type="entry name" value="STEROL 3-BETA-GLUCOSYLTRANSFERASE"/>
    <property type="match status" value="1"/>
</dbReference>
<feature type="domain" description="Glycosyltransferase family 28 N-terminal" evidence="3">
    <location>
        <begin position="136"/>
        <end position="264"/>
    </location>
</feature>
<dbReference type="SUPFAM" id="SSF53756">
    <property type="entry name" value="UDP-Glycosyltransferase/glycogen phosphorylase"/>
    <property type="match status" value="1"/>
</dbReference>
<keyword evidence="6" id="KW-1185">Reference proteome</keyword>
<evidence type="ECO:0000259" key="4">
    <source>
        <dbReference type="Pfam" id="PF06722"/>
    </source>
</evidence>
<sequence>MFKGFKRSTTKPPMASNGGTPQKPFHMQDDDHSSLGPSETMSMRSSTPTPSESTLGPSDSASIVRFLRSITHAAYNNYQSIGKGLASSAQLTKDGQILVSLDLKKKLPELPSDHAAPVKEFAVDRATSSQAPPMSIVIMIVGSRGDVQPYIALGNCLKEHGHRVRIATHETFRKMVRDAGLEFQSIGGDPAELMSYMVRNPGLLPGTESLLNGDIPKKRKMLTEVIASNEESGTPFAADAIISNPPAFAHIHCAEALGIPLHLSFKGGLSNYFSYAMADLIQWQGIGDIINNFRTKTLGLDALSIRSGPSLADRLKVPWTYCFSPTLIPKPKDWMNHIDVVGFYFLEGAKNFKPEKDLEDFLAAGPPPIYIGFGSIITLTPVLYPETIFDAIKLANVRAIVSAGWGGLGGKDIPPDVFILTGSVPHDWLFTKVSAVCHHGGAGTTAIGLLLGKPTIIVPFFGDQPFWGEMVHKAGAGPEPIPQKKLKAERLAGAITYCLTDKARNAAKIMADRIRAEDGLKSGVDSFHSHLPLLNMRCDLDPQRVAVWWSQEHYLRLSAFAAQILVDAKVMKYENLLPHRPKEFDTRKKIQDPITGGLGALFWTVTHMHIGVAEIFYKKDGIITATTAFPRAQIDADLSRMVILGMAKLVDSVQEGFYNVPTMYGTNIRKVGRIHDWKTGFVEGGKSFFYGWYDGITGLVTEPIRGHGEEGVIGALKGTGRGSACNRIKPFHITILKD</sequence>
<evidence type="ECO:0000256" key="2">
    <source>
        <dbReference type="SAM" id="MobiDB-lite"/>
    </source>
</evidence>
<gene>
    <name evidence="5" type="ORF">M407DRAFT_9792</name>
</gene>
<evidence type="ECO:0000256" key="1">
    <source>
        <dbReference type="ARBA" id="ARBA00022679"/>
    </source>
</evidence>
<dbReference type="InterPro" id="IPR050426">
    <property type="entry name" value="Glycosyltransferase_28"/>
</dbReference>
<name>A0A0C3KMY0_9AGAM</name>
<accession>A0A0C3KMY0</accession>
<dbReference type="Pfam" id="PF03033">
    <property type="entry name" value="Glyco_transf_28"/>
    <property type="match status" value="1"/>
</dbReference>